<dbReference type="SUPFAM" id="SSF82199">
    <property type="entry name" value="SET domain"/>
    <property type="match status" value="1"/>
</dbReference>
<gene>
    <name evidence="3" type="ORF">MKK02DRAFT_42483</name>
</gene>
<reference evidence="3" key="1">
    <citation type="journal article" date="2022" name="G3 (Bethesda)">
        <title>High quality genome of the basidiomycete yeast Dioszegia hungarica PDD-24b-2 isolated from cloud water.</title>
        <authorList>
            <person name="Jarrige D."/>
            <person name="Haridas S."/>
            <person name="Bleykasten-Grosshans C."/>
            <person name="Joly M."/>
            <person name="Nadalig T."/>
            <person name="Sancelme M."/>
            <person name="Vuilleumier S."/>
            <person name="Grigoriev I.V."/>
            <person name="Amato P."/>
            <person name="Bringel F."/>
        </authorList>
    </citation>
    <scope>NUCLEOTIDE SEQUENCE</scope>
    <source>
        <strain evidence="3">PDD-24b-2</strain>
    </source>
</reference>
<dbReference type="EMBL" id="JAKWFO010000003">
    <property type="protein sequence ID" value="KAI9638096.1"/>
    <property type="molecule type" value="Genomic_DNA"/>
</dbReference>
<dbReference type="GO" id="GO:0016279">
    <property type="term" value="F:protein-lysine N-methyltransferase activity"/>
    <property type="evidence" value="ECO:0007669"/>
    <property type="project" value="TreeGrafter"/>
</dbReference>
<keyword evidence="4" id="KW-1185">Reference proteome</keyword>
<sequence length="560" mass="61390">MSATIGLEDQGASTRSPGRAHGLFADTTPPSRQLLLDWLDQNGAYIHPSLQITEMEDGPGWRLTSKDNMEAFDLLFSIPKPSLLSTRTSSLPPLTLSDGPITNISIFHLALCLLHECRLGQLSPFYGYVQSLPRDTTECLLPIFWHLTELAGEDGPKGLRWLKGSEVERRMQSKAAEGLGYDDLVKFYTATSAHLPSTSTHPSPSPLLAFIHTYTLILTRAFTIDLYRPTALVPFADILNHSSDPHTSLASDDFVCHQCGSMGRCIHDILDHEGLPYRLNGTSLSKPQKFKMAGMRSEEDDTVELRAEREVKCGEEVWNSYGEIGDAGLLAEWGFLGGEYAGEGLLWRAEEVDTKGTASLEIWGRVIGVYAGETGSQAVDSDLENLWAGEGDEEDDGQGLISPPSSDTVGRSKLNLSLSGQLSFSLFLLVYLAADPPEADDPPTDILHDAKEAAEEIERAYAAVEERLSAEDATPANAESPADPPAKALSSSALECVHGVLDLLRRRTKAMYRSDLSSDEVLHLRDNLPPTSKYTRMAMTLTADERSLLATTIRRWEDLV</sequence>
<dbReference type="AlphaFoldDB" id="A0AA38HFI8"/>
<proteinExistence type="predicted"/>
<evidence type="ECO:0000259" key="2">
    <source>
        <dbReference type="PROSITE" id="PS50280"/>
    </source>
</evidence>
<dbReference type="GO" id="GO:0005634">
    <property type="term" value="C:nucleus"/>
    <property type="evidence" value="ECO:0007669"/>
    <property type="project" value="TreeGrafter"/>
</dbReference>
<evidence type="ECO:0000313" key="3">
    <source>
        <dbReference type="EMBL" id="KAI9638096.1"/>
    </source>
</evidence>
<dbReference type="PANTHER" id="PTHR13271:SF34">
    <property type="entry name" value="N-LYSINE METHYLTRANSFERASE SETD6"/>
    <property type="match status" value="1"/>
</dbReference>
<accession>A0AA38HFI8</accession>
<dbReference type="Gene3D" id="3.90.1410.10">
    <property type="entry name" value="set domain protein methyltransferase, domain 1"/>
    <property type="match status" value="1"/>
</dbReference>
<feature type="region of interest" description="Disordered" evidence="1">
    <location>
        <begin position="1"/>
        <end position="22"/>
    </location>
</feature>
<dbReference type="InterPro" id="IPR046341">
    <property type="entry name" value="SET_dom_sf"/>
</dbReference>
<dbReference type="PROSITE" id="PS50280">
    <property type="entry name" value="SET"/>
    <property type="match status" value="1"/>
</dbReference>
<dbReference type="CDD" id="cd10527">
    <property type="entry name" value="SET_LSMT"/>
    <property type="match status" value="1"/>
</dbReference>
<name>A0AA38HFI8_9TREE</name>
<feature type="region of interest" description="Disordered" evidence="1">
    <location>
        <begin position="388"/>
        <end position="407"/>
    </location>
</feature>
<evidence type="ECO:0000313" key="4">
    <source>
        <dbReference type="Proteomes" id="UP001164286"/>
    </source>
</evidence>
<organism evidence="3 4">
    <name type="scientific">Dioszegia hungarica</name>
    <dbReference type="NCBI Taxonomy" id="4972"/>
    <lineage>
        <taxon>Eukaryota</taxon>
        <taxon>Fungi</taxon>
        <taxon>Dikarya</taxon>
        <taxon>Basidiomycota</taxon>
        <taxon>Agaricomycotina</taxon>
        <taxon>Tremellomycetes</taxon>
        <taxon>Tremellales</taxon>
        <taxon>Bulleribasidiaceae</taxon>
        <taxon>Dioszegia</taxon>
    </lineage>
</organism>
<evidence type="ECO:0000256" key="1">
    <source>
        <dbReference type="SAM" id="MobiDB-lite"/>
    </source>
</evidence>
<dbReference type="InterPro" id="IPR050600">
    <property type="entry name" value="SETD3_SETD6_MTase"/>
</dbReference>
<protein>
    <submittedName>
        <fullName evidence="3">Phospholipid metabolism-related protein</fullName>
    </submittedName>
</protein>
<feature type="domain" description="SET" evidence="2">
    <location>
        <begin position="48"/>
        <end position="322"/>
    </location>
</feature>
<dbReference type="InterPro" id="IPR001214">
    <property type="entry name" value="SET_dom"/>
</dbReference>
<feature type="region of interest" description="Disordered" evidence="1">
    <location>
        <begin position="468"/>
        <end position="489"/>
    </location>
</feature>
<dbReference type="GeneID" id="77731215"/>
<dbReference type="PANTHER" id="PTHR13271">
    <property type="entry name" value="UNCHARACTERIZED PUTATIVE METHYLTRANSFERASE"/>
    <property type="match status" value="1"/>
</dbReference>
<dbReference type="Proteomes" id="UP001164286">
    <property type="component" value="Unassembled WGS sequence"/>
</dbReference>
<dbReference type="RefSeq" id="XP_052947873.1">
    <property type="nucleotide sequence ID" value="XM_053092010.1"/>
</dbReference>
<comment type="caution">
    <text evidence="3">The sequence shown here is derived from an EMBL/GenBank/DDBJ whole genome shotgun (WGS) entry which is preliminary data.</text>
</comment>